<organism evidence="1 2">
    <name type="scientific">Pseudohongiella nitratireducens</name>
    <dbReference type="NCBI Taxonomy" id="1768907"/>
    <lineage>
        <taxon>Bacteria</taxon>
        <taxon>Pseudomonadati</taxon>
        <taxon>Pseudomonadota</taxon>
        <taxon>Gammaproteobacteria</taxon>
        <taxon>Pseudomonadales</taxon>
        <taxon>Pseudohongiellaceae</taxon>
        <taxon>Pseudohongiella</taxon>
    </lineage>
</organism>
<name>A0A917GRF9_9GAMM</name>
<comment type="caution">
    <text evidence="1">The sequence shown here is derived from an EMBL/GenBank/DDBJ whole genome shotgun (WGS) entry which is preliminary data.</text>
</comment>
<keyword evidence="2" id="KW-1185">Reference proteome</keyword>
<dbReference type="Proteomes" id="UP000627715">
    <property type="component" value="Unassembled WGS sequence"/>
</dbReference>
<reference evidence="1" key="2">
    <citation type="submission" date="2020-09" db="EMBL/GenBank/DDBJ databases">
        <authorList>
            <person name="Sun Q."/>
            <person name="Zhou Y."/>
        </authorList>
    </citation>
    <scope>NUCLEOTIDE SEQUENCE</scope>
    <source>
        <strain evidence="1">CGMCC 1.15425</strain>
    </source>
</reference>
<dbReference type="EMBL" id="BMIY01000004">
    <property type="protein sequence ID" value="GGG54404.1"/>
    <property type="molecule type" value="Genomic_DNA"/>
</dbReference>
<evidence type="ECO:0000313" key="2">
    <source>
        <dbReference type="Proteomes" id="UP000627715"/>
    </source>
</evidence>
<dbReference type="RefSeq" id="WP_157885703.1">
    <property type="nucleotide sequence ID" value="NZ_BMIY01000004.1"/>
</dbReference>
<sequence length="160" mass="17859">MKYRAFPLLFTALLILLLVYSVGRFLNRQSITDTHDEILAIIRSSMEAKSAAPIINAADEELFATVDAETYYNLFMALEGAGELQSLNDISYEVSSSHWWPWLADYQVQYQLSAQYSRGSADAVVTVLWHDGQWGFSHVELAIHTAIAKSITVVATAQPT</sequence>
<accession>A0A917GRF9</accession>
<reference evidence="1" key="1">
    <citation type="journal article" date="2014" name="Int. J. Syst. Evol. Microbiol.">
        <title>Complete genome sequence of Corynebacterium casei LMG S-19264T (=DSM 44701T), isolated from a smear-ripened cheese.</title>
        <authorList>
            <consortium name="US DOE Joint Genome Institute (JGI-PGF)"/>
            <person name="Walter F."/>
            <person name="Albersmeier A."/>
            <person name="Kalinowski J."/>
            <person name="Ruckert C."/>
        </authorList>
    </citation>
    <scope>NUCLEOTIDE SEQUENCE</scope>
    <source>
        <strain evidence="1">CGMCC 1.15425</strain>
    </source>
</reference>
<proteinExistence type="predicted"/>
<protein>
    <submittedName>
        <fullName evidence="1">Uncharacterized protein</fullName>
    </submittedName>
</protein>
<gene>
    <name evidence="1" type="ORF">GCM10011403_09450</name>
</gene>
<dbReference type="AlphaFoldDB" id="A0A917GRF9"/>
<evidence type="ECO:0000313" key="1">
    <source>
        <dbReference type="EMBL" id="GGG54404.1"/>
    </source>
</evidence>